<evidence type="ECO:0000256" key="1">
    <source>
        <dbReference type="SAM" id="Phobius"/>
    </source>
</evidence>
<accession>A0A366E3W5</accession>
<sequence>MDVATAARVFTDAIRFSIRHYPVIFCCGALVSAQRFLAVGGGDRFAFAGGVAGELFTLAVRLAFLGWVIATVFRPRVPWRTAADRLGEAFRDRTRLLLASAGILVALAAVFKALPWIVATSFVEPDGRDTFLAWELAVKNVTVIPFTMIWIALLVREIVYDGSESVPRRVTPEPGRRRGIR</sequence>
<reference evidence="2 3" key="1">
    <citation type="submission" date="2018-06" db="EMBL/GenBank/DDBJ databases">
        <title>Genomic Encyclopedia of Type Strains, Phase IV (KMG-IV): sequencing the most valuable type-strain genomes for metagenomic binning, comparative biology and taxonomic classification.</title>
        <authorList>
            <person name="Goeker M."/>
        </authorList>
    </citation>
    <scope>NUCLEOTIDE SEQUENCE [LARGE SCALE GENOMIC DNA]</scope>
    <source>
        <strain evidence="2 3">DSM 44599</strain>
    </source>
</reference>
<feature type="transmembrane region" description="Helical" evidence="1">
    <location>
        <begin position="137"/>
        <end position="159"/>
    </location>
</feature>
<dbReference type="OrthoDB" id="5147956at2"/>
<keyword evidence="1" id="KW-0472">Membrane</keyword>
<name>A0A366E3W5_9NOCA</name>
<keyword evidence="3" id="KW-1185">Reference proteome</keyword>
<comment type="caution">
    <text evidence="2">The sequence shown here is derived from an EMBL/GenBank/DDBJ whole genome shotgun (WGS) entry which is preliminary data.</text>
</comment>
<keyword evidence="1" id="KW-0812">Transmembrane</keyword>
<evidence type="ECO:0000313" key="2">
    <source>
        <dbReference type="EMBL" id="RBO97033.1"/>
    </source>
</evidence>
<evidence type="ECO:0000313" key="3">
    <source>
        <dbReference type="Proteomes" id="UP000252586"/>
    </source>
</evidence>
<dbReference type="EMBL" id="QNRE01000001">
    <property type="protein sequence ID" value="RBO97033.1"/>
    <property type="molecule type" value="Genomic_DNA"/>
</dbReference>
<feature type="transmembrane region" description="Helical" evidence="1">
    <location>
        <begin position="45"/>
        <end position="73"/>
    </location>
</feature>
<feature type="transmembrane region" description="Helical" evidence="1">
    <location>
        <begin position="94"/>
        <end position="117"/>
    </location>
</feature>
<protein>
    <submittedName>
        <fullName evidence="2">Uncharacterized protein</fullName>
    </submittedName>
</protein>
<dbReference type="AlphaFoldDB" id="A0A366E3W5"/>
<organism evidence="2 3">
    <name type="scientific">Nocardia puris</name>
    <dbReference type="NCBI Taxonomy" id="208602"/>
    <lineage>
        <taxon>Bacteria</taxon>
        <taxon>Bacillati</taxon>
        <taxon>Actinomycetota</taxon>
        <taxon>Actinomycetes</taxon>
        <taxon>Mycobacteriales</taxon>
        <taxon>Nocardiaceae</taxon>
        <taxon>Nocardia</taxon>
    </lineage>
</organism>
<proteinExistence type="predicted"/>
<gene>
    <name evidence="2" type="ORF">DFR74_1011052</name>
</gene>
<dbReference type="Proteomes" id="UP000252586">
    <property type="component" value="Unassembled WGS sequence"/>
</dbReference>
<keyword evidence="1" id="KW-1133">Transmembrane helix</keyword>
<feature type="transmembrane region" description="Helical" evidence="1">
    <location>
        <begin position="21"/>
        <end position="39"/>
    </location>
</feature>
<dbReference type="RefSeq" id="WP_067510195.1">
    <property type="nucleotide sequence ID" value="NZ_CP107943.1"/>
</dbReference>